<dbReference type="GO" id="GO:0003677">
    <property type="term" value="F:DNA binding"/>
    <property type="evidence" value="ECO:0007669"/>
    <property type="project" value="UniProtKB-KW"/>
</dbReference>
<reference evidence="6 7" key="1">
    <citation type="submission" date="2024-07" db="EMBL/GenBank/DDBJ databases">
        <authorList>
            <person name="Thanompreechachai J."/>
            <person name="Duangmal K."/>
        </authorList>
    </citation>
    <scope>NUCLEOTIDE SEQUENCE [LARGE SCALE GENOMIC DNA]</scope>
    <source>
        <strain evidence="6 7">TBRC 1896</strain>
    </source>
</reference>
<dbReference type="CDD" id="cd06267">
    <property type="entry name" value="PBP1_LacI_sugar_binding-like"/>
    <property type="match status" value="1"/>
</dbReference>
<evidence type="ECO:0000256" key="3">
    <source>
        <dbReference type="ARBA" id="ARBA00023163"/>
    </source>
</evidence>
<keyword evidence="2 6" id="KW-0238">DNA-binding</keyword>
<dbReference type="InterPro" id="IPR028082">
    <property type="entry name" value="Peripla_BP_I"/>
</dbReference>
<dbReference type="RefSeq" id="WP_370717486.1">
    <property type="nucleotide sequence ID" value="NZ_JBGGTQ010000002.1"/>
</dbReference>
<protein>
    <submittedName>
        <fullName evidence="6">LacI family DNA-binding transcriptional regulator</fullName>
    </submittedName>
</protein>
<evidence type="ECO:0000256" key="2">
    <source>
        <dbReference type="ARBA" id="ARBA00023125"/>
    </source>
</evidence>
<name>A0ABV4I2L7_9ACTN</name>
<accession>A0ABV4I2L7</accession>
<dbReference type="SMART" id="SM00354">
    <property type="entry name" value="HTH_LACI"/>
    <property type="match status" value="1"/>
</dbReference>
<proteinExistence type="predicted"/>
<gene>
    <name evidence="6" type="ORF">AB2L28_04250</name>
</gene>
<keyword evidence="3" id="KW-0804">Transcription</keyword>
<keyword evidence="1" id="KW-0805">Transcription regulation</keyword>
<dbReference type="PROSITE" id="PS50932">
    <property type="entry name" value="HTH_LACI_2"/>
    <property type="match status" value="1"/>
</dbReference>
<dbReference type="InterPro" id="IPR010982">
    <property type="entry name" value="Lambda_DNA-bd_dom_sf"/>
</dbReference>
<dbReference type="Gene3D" id="1.10.260.40">
    <property type="entry name" value="lambda repressor-like DNA-binding domains"/>
    <property type="match status" value="1"/>
</dbReference>
<feature type="domain" description="HTH lacI-type" evidence="5">
    <location>
        <begin position="11"/>
        <end position="65"/>
    </location>
</feature>
<evidence type="ECO:0000313" key="6">
    <source>
        <dbReference type="EMBL" id="MEZ0491442.1"/>
    </source>
</evidence>
<dbReference type="SUPFAM" id="SSF47413">
    <property type="entry name" value="lambda repressor-like DNA-binding domains"/>
    <property type="match status" value="1"/>
</dbReference>
<dbReference type="InterPro" id="IPR046335">
    <property type="entry name" value="LacI/GalR-like_sensor"/>
</dbReference>
<evidence type="ECO:0000256" key="1">
    <source>
        <dbReference type="ARBA" id="ARBA00023015"/>
    </source>
</evidence>
<dbReference type="Proteomes" id="UP001566476">
    <property type="component" value="Unassembled WGS sequence"/>
</dbReference>
<evidence type="ECO:0000313" key="7">
    <source>
        <dbReference type="Proteomes" id="UP001566476"/>
    </source>
</evidence>
<dbReference type="EMBL" id="JBGGTQ010000002">
    <property type="protein sequence ID" value="MEZ0491442.1"/>
    <property type="molecule type" value="Genomic_DNA"/>
</dbReference>
<evidence type="ECO:0000259" key="5">
    <source>
        <dbReference type="PROSITE" id="PS50932"/>
    </source>
</evidence>
<evidence type="ECO:0000256" key="4">
    <source>
        <dbReference type="SAM" id="MobiDB-lite"/>
    </source>
</evidence>
<comment type="caution">
    <text evidence="6">The sequence shown here is derived from an EMBL/GenBank/DDBJ whole genome shotgun (WGS) entry which is preliminary data.</text>
</comment>
<dbReference type="PANTHER" id="PTHR30146">
    <property type="entry name" value="LACI-RELATED TRANSCRIPTIONAL REPRESSOR"/>
    <property type="match status" value="1"/>
</dbReference>
<sequence length="354" mass="36731">MAGDGARAAEVTIYDVAAAAGVSASTVSRALAKPGRVSWRTAEHVRRVAGELGYRSSRIQVPLSTRGSGVLALVVADIANPVFVGVVRGAERVAVAHDLTLAVVETQESERAEAQALARLEATVDGFVLASSRLSDQEIRSVAKRKPVVVLNRSVRSVTSVVSDNVRAVKKAAEHLVGLGHTSITYLAGPEASHADGTRWRGLQEAGLELDLRVGRVGPNLPTLRGGAVAAEAWARRPSTAVIAFNDLMAIGFLRAVTAGGRRVPEDVSVVGFDNIVDADIVRPGLTTIASPLVEMGSAGVAHLAAGRPREGGTGDPVLLPAWLVVRGSTGPARTAPPGVRLRRARGPAPRAGS</sequence>
<dbReference type="Gene3D" id="3.40.50.2300">
    <property type="match status" value="2"/>
</dbReference>
<feature type="region of interest" description="Disordered" evidence="4">
    <location>
        <begin position="332"/>
        <end position="354"/>
    </location>
</feature>
<organism evidence="6 7">
    <name type="scientific">Kineococcus mangrovi</name>
    <dbReference type="NCBI Taxonomy" id="1660183"/>
    <lineage>
        <taxon>Bacteria</taxon>
        <taxon>Bacillati</taxon>
        <taxon>Actinomycetota</taxon>
        <taxon>Actinomycetes</taxon>
        <taxon>Kineosporiales</taxon>
        <taxon>Kineosporiaceae</taxon>
        <taxon>Kineococcus</taxon>
    </lineage>
</organism>
<dbReference type="PANTHER" id="PTHR30146:SF147">
    <property type="entry name" value="HTH-TYPE TRANSCRIPTIONAL REGULATOR DEGA"/>
    <property type="match status" value="1"/>
</dbReference>
<dbReference type="SUPFAM" id="SSF53822">
    <property type="entry name" value="Periplasmic binding protein-like I"/>
    <property type="match status" value="1"/>
</dbReference>
<dbReference type="Pfam" id="PF00356">
    <property type="entry name" value="LacI"/>
    <property type="match status" value="1"/>
</dbReference>
<dbReference type="Pfam" id="PF13377">
    <property type="entry name" value="Peripla_BP_3"/>
    <property type="match status" value="1"/>
</dbReference>
<keyword evidence="7" id="KW-1185">Reference proteome</keyword>
<dbReference type="InterPro" id="IPR000843">
    <property type="entry name" value="HTH_LacI"/>
</dbReference>
<dbReference type="PROSITE" id="PS00356">
    <property type="entry name" value="HTH_LACI_1"/>
    <property type="match status" value="1"/>
</dbReference>